<keyword evidence="3" id="KW-0804">Transcription</keyword>
<gene>
    <name evidence="7" type="ORF">ACFQAU_10445</name>
</gene>
<dbReference type="PROSITE" id="PS00622">
    <property type="entry name" value="HTH_LUXR_1"/>
    <property type="match status" value="1"/>
</dbReference>
<evidence type="ECO:0000256" key="3">
    <source>
        <dbReference type="ARBA" id="ARBA00023163"/>
    </source>
</evidence>
<name>A0ABW1YY22_9RHOB</name>
<evidence type="ECO:0000256" key="2">
    <source>
        <dbReference type="ARBA" id="ARBA00023125"/>
    </source>
</evidence>
<accession>A0ABW1YY22</accession>
<dbReference type="InterPro" id="IPR000792">
    <property type="entry name" value="Tscrpt_reg_LuxR_C"/>
</dbReference>
<feature type="domain" description="HTH luxR-type" evidence="5">
    <location>
        <begin position="136"/>
        <end position="201"/>
    </location>
</feature>
<feature type="modified residue" description="4-aspartylphosphate" evidence="4">
    <location>
        <position position="55"/>
    </location>
</feature>
<evidence type="ECO:0000313" key="7">
    <source>
        <dbReference type="EMBL" id="MFC6642059.1"/>
    </source>
</evidence>
<dbReference type="SMART" id="SM00448">
    <property type="entry name" value="REC"/>
    <property type="match status" value="1"/>
</dbReference>
<dbReference type="RefSeq" id="WP_120351783.1">
    <property type="nucleotide sequence ID" value="NZ_JBHSWA010000001.1"/>
</dbReference>
<dbReference type="Pfam" id="PF00196">
    <property type="entry name" value="GerE"/>
    <property type="match status" value="1"/>
</dbReference>
<organism evidence="7 8">
    <name type="scientific">Sulfitobacter profundi</name>
    <dbReference type="NCBI Taxonomy" id="2679961"/>
    <lineage>
        <taxon>Bacteria</taxon>
        <taxon>Pseudomonadati</taxon>
        <taxon>Pseudomonadota</taxon>
        <taxon>Alphaproteobacteria</taxon>
        <taxon>Rhodobacterales</taxon>
        <taxon>Roseobacteraceae</taxon>
        <taxon>Sulfitobacter</taxon>
    </lineage>
</organism>
<dbReference type="InterPro" id="IPR011006">
    <property type="entry name" value="CheY-like_superfamily"/>
</dbReference>
<dbReference type="InterPro" id="IPR016032">
    <property type="entry name" value="Sig_transdc_resp-reg_C-effctor"/>
</dbReference>
<reference evidence="8" key="1">
    <citation type="journal article" date="2019" name="Int. J. Syst. Evol. Microbiol.">
        <title>The Global Catalogue of Microorganisms (GCM) 10K type strain sequencing project: providing services to taxonomists for standard genome sequencing and annotation.</title>
        <authorList>
            <consortium name="The Broad Institute Genomics Platform"/>
            <consortium name="The Broad Institute Genome Sequencing Center for Infectious Disease"/>
            <person name="Wu L."/>
            <person name="Ma J."/>
        </authorList>
    </citation>
    <scope>NUCLEOTIDE SEQUENCE [LARGE SCALE GENOMIC DNA]</scope>
    <source>
        <strain evidence="8">NBRC 111368</strain>
    </source>
</reference>
<dbReference type="Gene3D" id="3.40.50.2300">
    <property type="match status" value="1"/>
</dbReference>
<dbReference type="Pfam" id="PF00072">
    <property type="entry name" value="Response_reg"/>
    <property type="match status" value="1"/>
</dbReference>
<evidence type="ECO:0000259" key="5">
    <source>
        <dbReference type="PROSITE" id="PS50043"/>
    </source>
</evidence>
<dbReference type="PRINTS" id="PR00038">
    <property type="entry name" value="HTHLUXR"/>
</dbReference>
<protein>
    <submittedName>
        <fullName evidence="7">Response regulator transcription factor</fullName>
    </submittedName>
</protein>
<dbReference type="SMART" id="SM00421">
    <property type="entry name" value="HTH_LUXR"/>
    <property type="match status" value="1"/>
</dbReference>
<dbReference type="PROSITE" id="PS50043">
    <property type="entry name" value="HTH_LUXR_2"/>
    <property type="match status" value="1"/>
</dbReference>
<dbReference type="PANTHER" id="PTHR44688">
    <property type="entry name" value="DNA-BINDING TRANSCRIPTIONAL ACTIVATOR DEVR_DOSR"/>
    <property type="match status" value="1"/>
</dbReference>
<dbReference type="EMBL" id="JBHSWA010000001">
    <property type="protein sequence ID" value="MFC6642059.1"/>
    <property type="molecule type" value="Genomic_DNA"/>
</dbReference>
<feature type="domain" description="Response regulatory" evidence="6">
    <location>
        <begin position="6"/>
        <end position="120"/>
    </location>
</feature>
<keyword evidence="1" id="KW-0805">Transcription regulation</keyword>
<dbReference type="CDD" id="cd17537">
    <property type="entry name" value="REC_FixJ"/>
    <property type="match status" value="1"/>
</dbReference>
<dbReference type="SUPFAM" id="SSF46894">
    <property type="entry name" value="C-terminal effector domain of the bipartite response regulators"/>
    <property type="match status" value="1"/>
</dbReference>
<evidence type="ECO:0000259" key="6">
    <source>
        <dbReference type="PROSITE" id="PS50110"/>
    </source>
</evidence>
<proteinExistence type="predicted"/>
<evidence type="ECO:0000256" key="1">
    <source>
        <dbReference type="ARBA" id="ARBA00023015"/>
    </source>
</evidence>
<keyword evidence="2" id="KW-0238">DNA-binding</keyword>
<dbReference type="Gene3D" id="1.10.10.10">
    <property type="entry name" value="Winged helix-like DNA-binding domain superfamily/Winged helix DNA-binding domain"/>
    <property type="match status" value="1"/>
</dbReference>
<sequence length="212" mass="23021">MSENGIVYVVDDDAAVRESLVWLLGSVGLRAIPFASAAAFLDSYEDSGNCCLVSDVRMPGMSGLELQKALNARGIKVPLILMTAFGDVSTAVTAMKAGAVDFIEKPFNNQNMLDLINTALQADAARRKGEEAEVENAQLLARLTPQEHRVFERVVAGLSNREIGSEMDISIKTVEVHRARVMRKLEANSVAELVRFHIHNAPPASAEDSERA</sequence>
<dbReference type="InterPro" id="IPR001789">
    <property type="entry name" value="Sig_transdc_resp-reg_receiver"/>
</dbReference>
<dbReference type="PANTHER" id="PTHR44688:SF16">
    <property type="entry name" value="DNA-BINDING TRANSCRIPTIONAL ACTIVATOR DEVR_DOSR"/>
    <property type="match status" value="1"/>
</dbReference>
<dbReference type="PROSITE" id="PS50110">
    <property type="entry name" value="RESPONSE_REGULATORY"/>
    <property type="match status" value="1"/>
</dbReference>
<keyword evidence="4" id="KW-0597">Phosphoprotein</keyword>
<dbReference type="Proteomes" id="UP001596403">
    <property type="component" value="Unassembled WGS sequence"/>
</dbReference>
<dbReference type="CDD" id="cd06170">
    <property type="entry name" value="LuxR_C_like"/>
    <property type="match status" value="1"/>
</dbReference>
<keyword evidence="8" id="KW-1185">Reference proteome</keyword>
<evidence type="ECO:0000313" key="8">
    <source>
        <dbReference type="Proteomes" id="UP001596403"/>
    </source>
</evidence>
<comment type="caution">
    <text evidence="7">The sequence shown here is derived from an EMBL/GenBank/DDBJ whole genome shotgun (WGS) entry which is preliminary data.</text>
</comment>
<evidence type="ECO:0000256" key="4">
    <source>
        <dbReference type="PROSITE-ProRule" id="PRU00169"/>
    </source>
</evidence>
<dbReference type="InterPro" id="IPR036388">
    <property type="entry name" value="WH-like_DNA-bd_sf"/>
</dbReference>
<dbReference type="SUPFAM" id="SSF52172">
    <property type="entry name" value="CheY-like"/>
    <property type="match status" value="1"/>
</dbReference>